<evidence type="ECO:0000256" key="1">
    <source>
        <dbReference type="SAM" id="MobiDB-lite"/>
    </source>
</evidence>
<feature type="compositionally biased region" description="Basic and acidic residues" evidence="1">
    <location>
        <begin position="22"/>
        <end position="34"/>
    </location>
</feature>
<name>A0A250IWM1_9BACT</name>
<proteinExistence type="predicted"/>
<dbReference type="RefSeq" id="WP_157758306.1">
    <property type="nucleotide sequence ID" value="NZ_CP022098.1"/>
</dbReference>
<protein>
    <submittedName>
        <fullName evidence="2">Alcohol dehydrogenase</fullName>
    </submittedName>
</protein>
<accession>A0A250IWM1</accession>
<dbReference type="AlphaFoldDB" id="A0A250IWM1"/>
<sequence length="49" mass="5445">MTTTITAAVARAHKAPFTLEPLHLDDLRPNEARVRTPPQRPKGGERETP</sequence>
<dbReference type="KEGG" id="cfus:CYFUS_001549"/>
<evidence type="ECO:0000313" key="2">
    <source>
        <dbReference type="EMBL" id="ATB36135.1"/>
    </source>
</evidence>
<reference evidence="2 3" key="1">
    <citation type="submission" date="2017-06" db="EMBL/GenBank/DDBJ databases">
        <title>Sequencing and comparative analysis of myxobacterial genomes.</title>
        <authorList>
            <person name="Rupp O."/>
            <person name="Goesmann A."/>
            <person name="Sogaard-Andersen L."/>
        </authorList>
    </citation>
    <scope>NUCLEOTIDE SEQUENCE [LARGE SCALE GENOMIC DNA]</scope>
    <source>
        <strain evidence="2 3">DSM 52655</strain>
    </source>
</reference>
<dbReference type="Proteomes" id="UP000217257">
    <property type="component" value="Chromosome"/>
</dbReference>
<evidence type="ECO:0000313" key="3">
    <source>
        <dbReference type="Proteomes" id="UP000217257"/>
    </source>
</evidence>
<gene>
    <name evidence="2" type="ORF">CYFUS_001549</name>
</gene>
<organism evidence="2 3">
    <name type="scientific">Cystobacter fuscus</name>
    <dbReference type="NCBI Taxonomy" id="43"/>
    <lineage>
        <taxon>Bacteria</taxon>
        <taxon>Pseudomonadati</taxon>
        <taxon>Myxococcota</taxon>
        <taxon>Myxococcia</taxon>
        <taxon>Myxococcales</taxon>
        <taxon>Cystobacterineae</taxon>
        <taxon>Archangiaceae</taxon>
        <taxon>Cystobacter</taxon>
    </lineage>
</organism>
<feature type="region of interest" description="Disordered" evidence="1">
    <location>
        <begin position="20"/>
        <end position="49"/>
    </location>
</feature>
<dbReference type="EMBL" id="CP022098">
    <property type="protein sequence ID" value="ATB36135.1"/>
    <property type="molecule type" value="Genomic_DNA"/>
</dbReference>